<dbReference type="InterPro" id="IPR051174">
    <property type="entry name" value="Cytochrome_c-type_ET"/>
</dbReference>
<keyword evidence="7" id="KW-0479">Metal-binding</keyword>
<keyword evidence="6 12" id="KW-0812">Transmembrane</keyword>
<evidence type="ECO:0000256" key="7">
    <source>
        <dbReference type="ARBA" id="ARBA00022723"/>
    </source>
</evidence>
<sequence length="218" mass="25710">MGKRVWEKRLSQIVAASPVIVILASVLFGILFWGGFNTALEMTNTETFCISCHEMRDNVYREYRKTIHYRNRTGVRATCPDCHVPRDWVHKVVRKIAATNELYHWIHGSIDTREKFAAKRYTLAQHVWEGMKRTDSRECRNCHNFEVMQVPPGMRPEEDRHWVANMEGKTCIDCHKGIAHQLPEEFLEIEHARIEEEKVPCYQCHADMQRPLDDDWDE</sequence>
<dbReference type="EMBL" id="UOFK01000063">
    <property type="protein sequence ID" value="VAW74976.1"/>
    <property type="molecule type" value="Genomic_DNA"/>
</dbReference>
<keyword evidence="4" id="KW-1003">Cell membrane</keyword>
<dbReference type="GO" id="GO:0005886">
    <property type="term" value="C:plasma membrane"/>
    <property type="evidence" value="ECO:0007669"/>
    <property type="project" value="UniProtKB-SubCell"/>
</dbReference>
<evidence type="ECO:0000256" key="4">
    <source>
        <dbReference type="ARBA" id="ARBA00022475"/>
    </source>
</evidence>
<name>A0A3B0Z2P0_9ZZZZ</name>
<comment type="similarity">
    <text evidence="2">Belongs to the NapC/NirT/NrfH family.</text>
</comment>
<dbReference type="AlphaFoldDB" id="A0A3B0Z2P0"/>
<evidence type="ECO:0000256" key="1">
    <source>
        <dbReference type="ARBA" id="ARBA00004236"/>
    </source>
</evidence>
<dbReference type="Pfam" id="PF03264">
    <property type="entry name" value="Cytochrom_NNT"/>
    <property type="match status" value="1"/>
</dbReference>
<evidence type="ECO:0000256" key="9">
    <source>
        <dbReference type="ARBA" id="ARBA00022989"/>
    </source>
</evidence>
<dbReference type="GO" id="GO:0009061">
    <property type="term" value="P:anaerobic respiration"/>
    <property type="evidence" value="ECO:0007669"/>
    <property type="project" value="TreeGrafter"/>
</dbReference>
<dbReference type="FunFam" id="1.10.3820.10:FF:000001">
    <property type="entry name" value="Cytochrome c-type protein"/>
    <property type="match status" value="1"/>
</dbReference>
<comment type="subcellular location">
    <subcellularLocation>
        <location evidence="1">Cell membrane</location>
    </subcellularLocation>
</comment>
<dbReference type="InterPro" id="IPR038266">
    <property type="entry name" value="NapC/NirT_cytc_sf"/>
</dbReference>
<keyword evidence="3" id="KW-0813">Transport</keyword>
<dbReference type="SUPFAM" id="SSF48695">
    <property type="entry name" value="Multiheme cytochromes"/>
    <property type="match status" value="1"/>
</dbReference>
<evidence type="ECO:0000256" key="6">
    <source>
        <dbReference type="ARBA" id="ARBA00022692"/>
    </source>
</evidence>
<evidence type="ECO:0000313" key="14">
    <source>
        <dbReference type="EMBL" id="VAW74976.1"/>
    </source>
</evidence>
<dbReference type="GO" id="GO:0009055">
    <property type="term" value="F:electron transfer activity"/>
    <property type="evidence" value="ECO:0007669"/>
    <property type="project" value="TreeGrafter"/>
</dbReference>
<protein>
    <submittedName>
        <fullName evidence="14">Cytochrome c-type protein NapC</fullName>
    </submittedName>
</protein>
<dbReference type="InterPro" id="IPR005126">
    <property type="entry name" value="NapC/NirT_cyt_c_N"/>
</dbReference>
<dbReference type="GO" id="GO:0046872">
    <property type="term" value="F:metal ion binding"/>
    <property type="evidence" value="ECO:0007669"/>
    <property type="project" value="UniProtKB-KW"/>
</dbReference>
<evidence type="ECO:0000256" key="12">
    <source>
        <dbReference type="SAM" id="Phobius"/>
    </source>
</evidence>
<dbReference type="InterPro" id="IPR036280">
    <property type="entry name" value="Multihaem_cyt_sf"/>
</dbReference>
<keyword evidence="9 12" id="KW-1133">Transmembrane helix</keyword>
<reference evidence="14" key="1">
    <citation type="submission" date="2018-06" db="EMBL/GenBank/DDBJ databases">
        <authorList>
            <person name="Zhirakovskaya E."/>
        </authorList>
    </citation>
    <scope>NUCLEOTIDE SEQUENCE</scope>
</reference>
<accession>A0A3B0Z2P0</accession>
<proteinExistence type="inferred from homology"/>
<keyword evidence="5" id="KW-0349">Heme</keyword>
<dbReference type="PANTHER" id="PTHR30333:SF1">
    <property type="entry name" value="CYTOCHROME C-TYPE PROTEIN NAPC"/>
    <property type="match status" value="1"/>
</dbReference>
<gene>
    <name evidence="14" type="ORF">MNBD_GAMMA13-2087</name>
</gene>
<evidence type="ECO:0000256" key="8">
    <source>
        <dbReference type="ARBA" id="ARBA00022982"/>
    </source>
</evidence>
<evidence type="ECO:0000256" key="2">
    <source>
        <dbReference type="ARBA" id="ARBA00007395"/>
    </source>
</evidence>
<feature type="domain" description="NapC/NirT cytochrome c N-terminal" evidence="13">
    <location>
        <begin position="17"/>
        <end position="184"/>
    </location>
</feature>
<dbReference type="Gene3D" id="1.10.3820.10">
    <property type="entry name" value="Di-heme elbow motif domain"/>
    <property type="match status" value="1"/>
</dbReference>
<keyword evidence="10" id="KW-0408">Iron</keyword>
<evidence type="ECO:0000256" key="5">
    <source>
        <dbReference type="ARBA" id="ARBA00022617"/>
    </source>
</evidence>
<organism evidence="14">
    <name type="scientific">hydrothermal vent metagenome</name>
    <dbReference type="NCBI Taxonomy" id="652676"/>
    <lineage>
        <taxon>unclassified sequences</taxon>
        <taxon>metagenomes</taxon>
        <taxon>ecological metagenomes</taxon>
    </lineage>
</organism>
<evidence type="ECO:0000259" key="13">
    <source>
        <dbReference type="Pfam" id="PF03264"/>
    </source>
</evidence>
<feature type="transmembrane region" description="Helical" evidence="12">
    <location>
        <begin position="12"/>
        <end position="36"/>
    </location>
</feature>
<dbReference type="PANTHER" id="PTHR30333">
    <property type="entry name" value="CYTOCHROME C-TYPE PROTEIN"/>
    <property type="match status" value="1"/>
</dbReference>
<keyword evidence="8" id="KW-0249">Electron transport</keyword>
<evidence type="ECO:0000256" key="10">
    <source>
        <dbReference type="ARBA" id="ARBA00023004"/>
    </source>
</evidence>
<keyword evidence="11 12" id="KW-0472">Membrane</keyword>
<evidence type="ECO:0000256" key="3">
    <source>
        <dbReference type="ARBA" id="ARBA00022448"/>
    </source>
</evidence>
<evidence type="ECO:0000256" key="11">
    <source>
        <dbReference type="ARBA" id="ARBA00023136"/>
    </source>
</evidence>